<dbReference type="GO" id="GO:0017101">
    <property type="term" value="C:aminoacyl-tRNA synthetase multienzyme complex"/>
    <property type="evidence" value="ECO:0007669"/>
    <property type="project" value="TreeGrafter"/>
</dbReference>
<evidence type="ECO:0000256" key="8">
    <source>
        <dbReference type="ARBA" id="ARBA00029731"/>
    </source>
</evidence>
<dbReference type="Pfam" id="PF03129">
    <property type="entry name" value="HGTP_anticodon"/>
    <property type="match status" value="1"/>
</dbReference>
<keyword evidence="4" id="KW-0547">Nucleotide-binding</keyword>
<dbReference type="SUPFAM" id="SSF52954">
    <property type="entry name" value="Class II aaRS ABD-related"/>
    <property type="match status" value="1"/>
</dbReference>
<dbReference type="EMBL" id="MU251457">
    <property type="protein sequence ID" value="KAG9234630.1"/>
    <property type="molecule type" value="Genomic_DNA"/>
</dbReference>
<dbReference type="SUPFAM" id="SSF55681">
    <property type="entry name" value="Class II aaRS and biotin synthetases"/>
    <property type="match status" value="1"/>
</dbReference>
<keyword evidence="5" id="KW-0067">ATP-binding</keyword>
<proteinExistence type="inferred from homology"/>
<evidence type="ECO:0000259" key="10">
    <source>
        <dbReference type="PROSITE" id="PS50862"/>
    </source>
</evidence>
<evidence type="ECO:0000256" key="1">
    <source>
        <dbReference type="ARBA" id="ARBA00008226"/>
    </source>
</evidence>
<dbReference type="OrthoDB" id="1350766at2759"/>
<comment type="caution">
    <text evidence="11">The sequence shown here is derived from an EMBL/GenBank/DDBJ whole genome shotgun (WGS) entry which is preliminary data.</text>
</comment>
<dbReference type="CDD" id="cd00778">
    <property type="entry name" value="ProRS_core_arch_euk"/>
    <property type="match status" value="1"/>
</dbReference>
<dbReference type="InterPro" id="IPR002314">
    <property type="entry name" value="aa-tRNA-synt_IIb"/>
</dbReference>
<name>A0A9P8C5V7_9HELO</name>
<dbReference type="NCBIfam" id="TIGR00408">
    <property type="entry name" value="proS_fam_I"/>
    <property type="match status" value="1"/>
</dbReference>
<dbReference type="PRINTS" id="PR01046">
    <property type="entry name" value="TRNASYNTHPRO"/>
</dbReference>
<feature type="domain" description="Aminoacyl-transfer RNA synthetases class-II family profile" evidence="10">
    <location>
        <begin position="91"/>
        <end position="337"/>
    </location>
</feature>
<accession>A0A9P8C5V7</accession>
<dbReference type="InterPro" id="IPR016061">
    <property type="entry name" value="Pro-tRNA_ligase_II_C"/>
</dbReference>
<dbReference type="HAMAP" id="MF_01571">
    <property type="entry name" value="Pro_tRNA_synth_type3"/>
    <property type="match status" value="1"/>
</dbReference>
<dbReference type="GO" id="GO:0004827">
    <property type="term" value="F:proline-tRNA ligase activity"/>
    <property type="evidence" value="ECO:0007669"/>
    <property type="project" value="UniProtKB-EC"/>
</dbReference>
<dbReference type="InterPro" id="IPR006195">
    <property type="entry name" value="aa-tRNA-synth_II"/>
</dbReference>
<evidence type="ECO:0000256" key="2">
    <source>
        <dbReference type="ARBA" id="ARBA00012831"/>
    </source>
</evidence>
<reference evidence="11" key="1">
    <citation type="journal article" date="2021" name="IMA Fungus">
        <title>Genomic characterization of three marine fungi, including Emericellopsis atlantica sp. nov. with signatures of a generalist lifestyle and marine biomass degradation.</title>
        <authorList>
            <person name="Hagestad O.C."/>
            <person name="Hou L."/>
            <person name="Andersen J.H."/>
            <person name="Hansen E.H."/>
            <person name="Altermark B."/>
            <person name="Li C."/>
            <person name="Kuhnert E."/>
            <person name="Cox R.J."/>
            <person name="Crous P.W."/>
            <person name="Spatafora J.W."/>
            <person name="Lail K."/>
            <person name="Amirebrahimi M."/>
            <person name="Lipzen A."/>
            <person name="Pangilinan J."/>
            <person name="Andreopoulos W."/>
            <person name="Hayes R.D."/>
            <person name="Ng V."/>
            <person name="Grigoriev I.V."/>
            <person name="Jackson S.A."/>
            <person name="Sutton T.D.S."/>
            <person name="Dobson A.D.W."/>
            <person name="Rama T."/>
        </authorList>
    </citation>
    <scope>NUCLEOTIDE SEQUENCE</scope>
    <source>
        <strain evidence="11">TRa018bII</strain>
    </source>
</reference>
<dbReference type="GO" id="GO:0005524">
    <property type="term" value="F:ATP binding"/>
    <property type="evidence" value="ECO:0007669"/>
    <property type="project" value="UniProtKB-KW"/>
</dbReference>
<dbReference type="EC" id="6.1.1.15" evidence="2"/>
<dbReference type="InterPro" id="IPR002316">
    <property type="entry name" value="Pro-tRNA-ligase_IIa"/>
</dbReference>
<dbReference type="GO" id="GO:0005737">
    <property type="term" value="C:cytoplasm"/>
    <property type="evidence" value="ECO:0007669"/>
    <property type="project" value="InterPro"/>
</dbReference>
<dbReference type="PANTHER" id="PTHR43382:SF2">
    <property type="entry name" value="BIFUNCTIONAL GLUTAMATE_PROLINE--TRNA LIGASE"/>
    <property type="match status" value="1"/>
</dbReference>
<dbReference type="InterPro" id="IPR017449">
    <property type="entry name" value="Pro-tRNA_synth_II"/>
</dbReference>
<evidence type="ECO:0000256" key="4">
    <source>
        <dbReference type="ARBA" id="ARBA00022741"/>
    </source>
</evidence>
<evidence type="ECO:0000256" key="6">
    <source>
        <dbReference type="ARBA" id="ARBA00022917"/>
    </source>
</evidence>
<dbReference type="InterPro" id="IPR033721">
    <property type="entry name" value="ProRS_core_arch_euk"/>
</dbReference>
<dbReference type="FunFam" id="3.30.110.30:FF:000001">
    <property type="entry name" value="Bifunctional glutamate/proline--tRNA ligase"/>
    <property type="match status" value="1"/>
</dbReference>
<dbReference type="GO" id="GO:0006433">
    <property type="term" value="P:prolyl-tRNA aminoacylation"/>
    <property type="evidence" value="ECO:0007669"/>
    <property type="project" value="InterPro"/>
</dbReference>
<keyword evidence="3" id="KW-0436">Ligase</keyword>
<dbReference type="InterPro" id="IPR004499">
    <property type="entry name" value="Pro-tRNA-ligase_IIa_arc-type"/>
</dbReference>
<keyword evidence="12" id="KW-1185">Reference proteome</keyword>
<dbReference type="AlphaFoldDB" id="A0A9P8C5V7"/>
<dbReference type="Proteomes" id="UP000824998">
    <property type="component" value="Unassembled WGS sequence"/>
</dbReference>
<protein>
    <recommendedName>
        <fullName evidence="2">proline--tRNA ligase</fullName>
        <ecNumber evidence="2">6.1.1.15</ecNumber>
    </recommendedName>
    <alternativeName>
        <fullName evidence="8">Prolyl-tRNA synthetase</fullName>
    </alternativeName>
</protein>
<sequence>MADNLAEPSKSALKKAEKQAKMAAEKAAKAAKQAAMPIVGGKKADDIIGITVSKADNFPMWYQEVVLKAEMIEYYSEISGFFILRPSSMYIWNTIRNWFQERIEAMDVEEASFPMFLSSKSLEKEKDHVEGFAPELAWVTKAGDKDLEVPVAVRPTSEAVMYPYYSKWIRSHRDLPLRLNQWNSVVRWEAKQTTPFLRAREFLWQEGHTAHLTEALAGEEVLQILELYAGVYEQLLAVPVVRGRKTEKEKFAGGYYTTTVEGYIPSNGRGIQGATSHCLGQNFSKMFDITVEDPAPKTEGAEKAPPIHVWQNSWGLSTRVIGVMVMIHGDDKGLVLPPRISKLQVVIIPVGINKKTTPEDKTKHYDQLQELKATLKKEGVRVDYDIRDGYTPAWKFNDWELKGVPLRLEYGPRDAEQQQVSWARRDTGEKGTMKIESIGSEIPALLEKIQSDMYHKAEAAFREHRLVINKWDEVVPALDAKNVVLIPSCLSEMCEDEIKNSTASKSEAPEGLAEMKAPSMGMKSLCIPFMQPEGIVKGETKCLNPKCTAMAEKWCMFGRSY</sequence>
<dbReference type="Pfam" id="PF00587">
    <property type="entry name" value="tRNA-synt_2b"/>
    <property type="match status" value="1"/>
</dbReference>
<keyword evidence="7" id="KW-0030">Aminoacyl-tRNA synthetase</keyword>
<dbReference type="PROSITE" id="PS50862">
    <property type="entry name" value="AA_TRNA_LIGASE_II"/>
    <property type="match status" value="1"/>
</dbReference>
<dbReference type="Pfam" id="PF09180">
    <property type="entry name" value="ProRS-C_1"/>
    <property type="match status" value="1"/>
</dbReference>
<dbReference type="PANTHER" id="PTHR43382">
    <property type="entry name" value="PROLYL-TRNA SYNTHETASE"/>
    <property type="match status" value="1"/>
</dbReference>
<dbReference type="Gene3D" id="3.30.930.10">
    <property type="entry name" value="Bira Bifunctional Protein, Domain 2"/>
    <property type="match status" value="1"/>
</dbReference>
<dbReference type="InterPro" id="IPR004154">
    <property type="entry name" value="Anticodon-bd"/>
</dbReference>
<evidence type="ECO:0000256" key="5">
    <source>
        <dbReference type="ARBA" id="ARBA00022840"/>
    </source>
</evidence>
<dbReference type="FunFam" id="3.40.50.800:FF:000005">
    <property type="entry name" value="bifunctional glutamate/proline--tRNA ligase"/>
    <property type="match status" value="1"/>
</dbReference>
<organism evidence="11 12">
    <name type="scientific">Amylocarpus encephaloides</name>
    <dbReference type="NCBI Taxonomy" id="45428"/>
    <lineage>
        <taxon>Eukaryota</taxon>
        <taxon>Fungi</taxon>
        <taxon>Dikarya</taxon>
        <taxon>Ascomycota</taxon>
        <taxon>Pezizomycotina</taxon>
        <taxon>Leotiomycetes</taxon>
        <taxon>Helotiales</taxon>
        <taxon>Helotiales incertae sedis</taxon>
        <taxon>Amylocarpus</taxon>
    </lineage>
</organism>
<dbReference type="InterPro" id="IPR045864">
    <property type="entry name" value="aa-tRNA-synth_II/BPL/LPL"/>
</dbReference>
<evidence type="ECO:0000256" key="9">
    <source>
        <dbReference type="ARBA" id="ARBA00047671"/>
    </source>
</evidence>
<comment type="catalytic activity">
    <reaction evidence="9">
        <text>tRNA(Pro) + L-proline + ATP = L-prolyl-tRNA(Pro) + AMP + diphosphate</text>
        <dbReference type="Rhea" id="RHEA:14305"/>
        <dbReference type="Rhea" id="RHEA-COMP:9700"/>
        <dbReference type="Rhea" id="RHEA-COMP:9702"/>
        <dbReference type="ChEBI" id="CHEBI:30616"/>
        <dbReference type="ChEBI" id="CHEBI:33019"/>
        <dbReference type="ChEBI" id="CHEBI:60039"/>
        <dbReference type="ChEBI" id="CHEBI:78442"/>
        <dbReference type="ChEBI" id="CHEBI:78532"/>
        <dbReference type="ChEBI" id="CHEBI:456215"/>
        <dbReference type="EC" id="6.1.1.15"/>
    </reaction>
</comment>
<evidence type="ECO:0000256" key="7">
    <source>
        <dbReference type="ARBA" id="ARBA00023146"/>
    </source>
</evidence>
<evidence type="ECO:0000256" key="3">
    <source>
        <dbReference type="ARBA" id="ARBA00022598"/>
    </source>
</evidence>
<dbReference type="Gene3D" id="3.30.110.30">
    <property type="entry name" value="C-terminal domain of ProRS"/>
    <property type="match status" value="1"/>
</dbReference>
<gene>
    <name evidence="11" type="ORF">BJ875DRAFT_400771</name>
</gene>
<dbReference type="FunFam" id="3.30.930.10:FF:000007">
    <property type="entry name" value="Bifunctional glutamate/proline--tRNA ligase"/>
    <property type="match status" value="1"/>
</dbReference>
<evidence type="ECO:0000313" key="12">
    <source>
        <dbReference type="Proteomes" id="UP000824998"/>
    </source>
</evidence>
<evidence type="ECO:0000313" key="11">
    <source>
        <dbReference type="EMBL" id="KAG9234630.1"/>
    </source>
</evidence>
<dbReference type="SMART" id="SM00946">
    <property type="entry name" value="ProRS-C_1"/>
    <property type="match status" value="1"/>
</dbReference>
<comment type="similarity">
    <text evidence="1">Belongs to the class-II aminoacyl-tRNA synthetase family.</text>
</comment>
<dbReference type="CDD" id="cd00862">
    <property type="entry name" value="ProRS_anticodon_zinc"/>
    <property type="match status" value="1"/>
</dbReference>
<dbReference type="SUPFAM" id="SSF64586">
    <property type="entry name" value="C-terminal domain of ProRS"/>
    <property type="match status" value="1"/>
</dbReference>
<dbReference type="InterPro" id="IPR036621">
    <property type="entry name" value="Anticodon-bd_dom_sf"/>
</dbReference>
<keyword evidence="6" id="KW-0648">Protein biosynthesis</keyword>
<dbReference type="Gene3D" id="3.40.50.800">
    <property type="entry name" value="Anticodon-binding domain"/>
    <property type="match status" value="1"/>
</dbReference>